<evidence type="ECO:0000313" key="11">
    <source>
        <dbReference type="Proteomes" id="UP001487740"/>
    </source>
</evidence>
<feature type="chain" id="PRO_5043654125" description="Sulfatase N-terminal domain-containing protein" evidence="8">
    <location>
        <begin position="32"/>
        <end position="1033"/>
    </location>
</feature>
<sequence length="1033" mass="113105">MRDKSGQTVSSYTMEVLVTCCLLLATKGAAGAIAAGGRSNAVYPGEDAAAEGGAEGAQPQPHFILIVADDLGWNDVPWNNEAVKAPHMETLAREGVILEQSYVQPICTPSRSALLTGRYPFTIGRQHGVIRPAQPTGLKLNLTLLPEAMKELGYSAHAVGKWHLGFCSWDYTPMKRGFDTFYGYYTGAEDYYTHTRDWTMGEMDDDTTATWQECNNLYCDYPIVPDQNTTEEKHPYLDLRNNETPDGSQKGTYSSGLFASKVEELLARDPQVPLFLYLPFQSVHAPLQVPPKYIRQYSYIKDHNRRKKLGMVTAMDDAIGRVVTALKNTGHYNNSVIIFTTDNGGPTISAGNNWPLRGNKSTIWEGGTRGAAFVHSPLLPNPGSSTPTLIHITDWFPTLVQMAGGVPPEGIHGVDQWRAITEAGLPQRFLMVYNIDNTTSFTAGVRMGRYKLLVGNPGPGEWTPPPEGIQKIPRIGHPLSDSFTSTALTPDGDHGVNGTDSNAIAIEDEEQQRKLVTEESKEGNREEYTEPHVFGREVSRLLLEMSGRNDTQIRLYDLFSDPVEQHNMAATSTQVVKAMVTLLKSYVLQYSFADIPDEVEDADPSNFDEGFNASSGAKRAVSSSGADDDAPSEGVSLHGLSAVFRSMSCVLRLVTQGAHSQFSQAPHLRVVAESWPPHISVTPGRDGAPTTAAGPMATFLENLASSLNFTQERDGKEENETGRRWREWEVTGRNEKGHWDGKRLERVEADMGLGPFGMTHARSQVADFTLPIFREVLHILTARPRPQPQPWGFLAPFTGSLTSLLAVKTVEIKYDSLRDALDDPALTLVLEGSTALTGHLQKASEGVFGELAEAVGSRGMKVRASQMQEVAARVLPDGRHAMFLEKIGCNKLFSDYFSRTDEGRPRNVDAEAQRKHTRSYNNAAADSKRESSGKARPLSTCDDEPRDEAGKYFFSDLDVALAKTCRQLQVCELMRGVAGERGRTCGTAQPGSLASKASTRVAAGLSPDDQISFILVTTLLGEVRIAPVPPLLP</sequence>
<dbReference type="InterPro" id="IPR047115">
    <property type="entry name" value="ARSB"/>
</dbReference>
<keyword evidence="4" id="KW-0378">Hydrolase</keyword>
<dbReference type="InterPro" id="IPR024607">
    <property type="entry name" value="Sulfatase_CS"/>
</dbReference>
<dbReference type="InterPro" id="IPR000917">
    <property type="entry name" value="Sulfatase_N"/>
</dbReference>
<dbReference type="SUPFAM" id="SSF53850">
    <property type="entry name" value="Periplasmic binding protein-like II"/>
    <property type="match status" value="1"/>
</dbReference>
<evidence type="ECO:0000256" key="5">
    <source>
        <dbReference type="ARBA" id="ARBA00022837"/>
    </source>
</evidence>
<dbReference type="EMBL" id="JARAKH010000034">
    <property type="protein sequence ID" value="KAK8385040.1"/>
    <property type="molecule type" value="Genomic_DNA"/>
</dbReference>
<gene>
    <name evidence="10" type="ORF">O3P69_014542</name>
</gene>
<evidence type="ECO:0000256" key="4">
    <source>
        <dbReference type="ARBA" id="ARBA00022801"/>
    </source>
</evidence>
<dbReference type="GO" id="GO:0008484">
    <property type="term" value="F:sulfuric ester hydrolase activity"/>
    <property type="evidence" value="ECO:0007669"/>
    <property type="project" value="InterPro"/>
</dbReference>
<evidence type="ECO:0000256" key="2">
    <source>
        <dbReference type="ARBA" id="ARBA00008779"/>
    </source>
</evidence>
<feature type="compositionally biased region" description="Basic and acidic residues" evidence="7">
    <location>
        <begin position="903"/>
        <end position="914"/>
    </location>
</feature>
<evidence type="ECO:0000256" key="7">
    <source>
        <dbReference type="SAM" id="MobiDB-lite"/>
    </source>
</evidence>
<dbReference type="Pfam" id="PF00884">
    <property type="entry name" value="Sulfatase"/>
    <property type="match status" value="1"/>
</dbReference>
<feature type="region of interest" description="Disordered" evidence="7">
    <location>
        <begin position="604"/>
        <end position="633"/>
    </location>
</feature>
<dbReference type="GO" id="GO:0046872">
    <property type="term" value="F:metal ion binding"/>
    <property type="evidence" value="ECO:0007669"/>
    <property type="project" value="UniProtKB-KW"/>
</dbReference>
<feature type="signal peptide" evidence="8">
    <location>
        <begin position="1"/>
        <end position="31"/>
    </location>
</feature>
<keyword evidence="6" id="KW-0325">Glycoprotein</keyword>
<dbReference type="PROSITE" id="PS00523">
    <property type="entry name" value="SULFATASE_1"/>
    <property type="match status" value="1"/>
</dbReference>
<evidence type="ECO:0000259" key="9">
    <source>
        <dbReference type="Pfam" id="PF00884"/>
    </source>
</evidence>
<dbReference type="AlphaFoldDB" id="A0AAW0TBV3"/>
<keyword evidence="11" id="KW-1185">Reference proteome</keyword>
<comment type="similarity">
    <text evidence="2">Belongs to the sulfatase family.</text>
</comment>
<comment type="cofactor">
    <cofactor evidence="1">
        <name>Ca(2+)</name>
        <dbReference type="ChEBI" id="CHEBI:29108"/>
    </cofactor>
</comment>
<keyword evidence="5" id="KW-0106">Calcium</keyword>
<name>A0AAW0TBV3_SCYPA</name>
<dbReference type="CDD" id="cd16029">
    <property type="entry name" value="4-S"/>
    <property type="match status" value="1"/>
</dbReference>
<dbReference type="PANTHER" id="PTHR10342:SF274">
    <property type="entry name" value="ARYLSULFATASE B"/>
    <property type="match status" value="1"/>
</dbReference>
<evidence type="ECO:0000313" key="10">
    <source>
        <dbReference type="EMBL" id="KAK8385040.1"/>
    </source>
</evidence>
<dbReference type="Gene3D" id="3.40.190.10">
    <property type="entry name" value="Periplasmic binding protein-like II"/>
    <property type="match status" value="1"/>
</dbReference>
<dbReference type="InterPro" id="IPR017850">
    <property type="entry name" value="Alkaline_phosphatase_core_sf"/>
</dbReference>
<evidence type="ECO:0000256" key="3">
    <source>
        <dbReference type="ARBA" id="ARBA00022723"/>
    </source>
</evidence>
<feature type="domain" description="Sulfatase N-terminal" evidence="9">
    <location>
        <begin position="61"/>
        <end position="404"/>
    </location>
</feature>
<dbReference type="Gene3D" id="3.40.720.10">
    <property type="entry name" value="Alkaline Phosphatase, subunit A"/>
    <property type="match status" value="1"/>
</dbReference>
<feature type="region of interest" description="Disordered" evidence="7">
    <location>
        <begin position="903"/>
        <end position="944"/>
    </location>
</feature>
<proteinExistence type="inferred from homology"/>
<accession>A0AAW0TBV3</accession>
<evidence type="ECO:0000256" key="1">
    <source>
        <dbReference type="ARBA" id="ARBA00001913"/>
    </source>
</evidence>
<protein>
    <recommendedName>
        <fullName evidence="9">Sulfatase N-terminal domain-containing protein</fullName>
    </recommendedName>
</protein>
<dbReference type="SUPFAM" id="SSF53649">
    <property type="entry name" value="Alkaline phosphatase-like"/>
    <property type="match status" value="1"/>
</dbReference>
<evidence type="ECO:0000256" key="8">
    <source>
        <dbReference type="SAM" id="SignalP"/>
    </source>
</evidence>
<keyword evidence="3" id="KW-0479">Metal-binding</keyword>
<dbReference type="PANTHER" id="PTHR10342">
    <property type="entry name" value="ARYLSULFATASE"/>
    <property type="match status" value="1"/>
</dbReference>
<keyword evidence="8" id="KW-0732">Signal</keyword>
<comment type="caution">
    <text evidence="10">The sequence shown here is derived from an EMBL/GenBank/DDBJ whole genome shotgun (WGS) entry which is preliminary data.</text>
</comment>
<dbReference type="Gene3D" id="3.30.1120.10">
    <property type="match status" value="1"/>
</dbReference>
<organism evidence="10 11">
    <name type="scientific">Scylla paramamosain</name>
    <name type="common">Mud crab</name>
    <dbReference type="NCBI Taxonomy" id="85552"/>
    <lineage>
        <taxon>Eukaryota</taxon>
        <taxon>Metazoa</taxon>
        <taxon>Ecdysozoa</taxon>
        <taxon>Arthropoda</taxon>
        <taxon>Crustacea</taxon>
        <taxon>Multicrustacea</taxon>
        <taxon>Malacostraca</taxon>
        <taxon>Eumalacostraca</taxon>
        <taxon>Eucarida</taxon>
        <taxon>Decapoda</taxon>
        <taxon>Pleocyemata</taxon>
        <taxon>Brachyura</taxon>
        <taxon>Eubrachyura</taxon>
        <taxon>Portunoidea</taxon>
        <taxon>Portunidae</taxon>
        <taxon>Portuninae</taxon>
        <taxon>Scylla</taxon>
    </lineage>
</organism>
<reference evidence="10 11" key="1">
    <citation type="submission" date="2023-03" db="EMBL/GenBank/DDBJ databases">
        <title>High-quality genome of Scylla paramamosain provides insights in environmental adaptation.</title>
        <authorList>
            <person name="Zhang L."/>
        </authorList>
    </citation>
    <scope>NUCLEOTIDE SEQUENCE [LARGE SCALE GENOMIC DNA]</scope>
    <source>
        <strain evidence="10">LZ_2023a</strain>
        <tissue evidence="10">Muscle</tissue>
    </source>
</reference>
<evidence type="ECO:0000256" key="6">
    <source>
        <dbReference type="ARBA" id="ARBA00023180"/>
    </source>
</evidence>
<dbReference type="Proteomes" id="UP001487740">
    <property type="component" value="Unassembled WGS sequence"/>
</dbReference>